<dbReference type="Pfam" id="PF24758">
    <property type="entry name" value="LRR_At5g56370"/>
    <property type="match status" value="1"/>
</dbReference>
<dbReference type="InterPro" id="IPR053772">
    <property type="entry name" value="At1g61320/At1g61330-like"/>
</dbReference>
<dbReference type="Proteomes" id="UP001151760">
    <property type="component" value="Unassembled WGS sequence"/>
</dbReference>
<name>A0ABQ4YPZ1_9ASTR</name>
<evidence type="ECO:0000313" key="2">
    <source>
        <dbReference type="EMBL" id="GJS79929.1"/>
    </source>
</evidence>
<dbReference type="PANTHER" id="PTHR34145:SF28">
    <property type="entry name" value="F-BOX DOMAIN-CONTAINING PROTEIN"/>
    <property type="match status" value="1"/>
</dbReference>
<organism evidence="2 3">
    <name type="scientific">Tanacetum coccineum</name>
    <dbReference type="NCBI Taxonomy" id="301880"/>
    <lineage>
        <taxon>Eukaryota</taxon>
        <taxon>Viridiplantae</taxon>
        <taxon>Streptophyta</taxon>
        <taxon>Embryophyta</taxon>
        <taxon>Tracheophyta</taxon>
        <taxon>Spermatophyta</taxon>
        <taxon>Magnoliopsida</taxon>
        <taxon>eudicotyledons</taxon>
        <taxon>Gunneridae</taxon>
        <taxon>Pentapetalae</taxon>
        <taxon>asterids</taxon>
        <taxon>campanulids</taxon>
        <taxon>Asterales</taxon>
        <taxon>Asteraceae</taxon>
        <taxon>Asteroideae</taxon>
        <taxon>Anthemideae</taxon>
        <taxon>Anthemidinae</taxon>
        <taxon>Tanacetum</taxon>
    </lineage>
</organism>
<reference evidence="2" key="1">
    <citation type="journal article" date="2022" name="Int. J. Mol. Sci.">
        <title>Draft Genome of Tanacetum Coccineum: Genomic Comparison of Closely Related Tanacetum-Family Plants.</title>
        <authorList>
            <person name="Yamashiro T."/>
            <person name="Shiraishi A."/>
            <person name="Nakayama K."/>
            <person name="Satake H."/>
        </authorList>
    </citation>
    <scope>NUCLEOTIDE SEQUENCE</scope>
</reference>
<reference evidence="2" key="2">
    <citation type="submission" date="2022-01" db="EMBL/GenBank/DDBJ databases">
        <authorList>
            <person name="Yamashiro T."/>
            <person name="Shiraishi A."/>
            <person name="Satake H."/>
            <person name="Nakayama K."/>
        </authorList>
    </citation>
    <scope>NUCLEOTIDE SEQUENCE</scope>
</reference>
<comment type="caution">
    <text evidence="2">The sequence shown here is derived from an EMBL/GenBank/DDBJ whole genome shotgun (WGS) entry which is preliminary data.</text>
</comment>
<keyword evidence="3" id="KW-1185">Reference proteome</keyword>
<sequence>MVTGCGSRPRIEEYTFEDELFFKTSCITRITLSYCRFNPPNGTISWERLECLCLSYVTLYEDMIEKILSGSPCLESLELKNCPGYWRIDVTSRSVEVELVLLDVSSLIKAELDYCIDPSDNMTHEEMLRGLLESLDHVKDVIINDFWWEIYSHLKARGDISNGCYVLLKS</sequence>
<dbReference type="EMBL" id="BQNB010010634">
    <property type="protein sequence ID" value="GJS79929.1"/>
    <property type="molecule type" value="Genomic_DNA"/>
</dbReference>
<protein>
    <submittedName>
        <fullName evidence="2">Thiamine thiazole synthase, chloroplastic-like protein</fullName>
    </submittedName>
</protein>
<dbReference type="SUPFAM" id="SSF52047">
    <property type="entry name" value="RNI-like"/>
    <property type="match status" value="1"/>
</dbReference>
<evidence type="ECO:0000313" key="3">
    <source>
        <dbReference type="Proteomes" id="UP001151760"/>
    </source>
</evidence>
<dbReference type="InterPro" id="IPR055411">
    <property type="entry name" value="LRR_FXL15/At3g58940/PEG3-like"/>
</dbReference>
<feature type="domain" description="F-box/LRR-repeat protein 15/At3g58940/PEG3-like LRR" evidence="1">
    <location>
        <begin position="21"/>
        <end position="100"/>
    </location>
</feature>
<gene>
    <name evidence="2" type="ORF">Tco_0729810</name>
</gene>
<accession>A0ABQ4YPZ1</accession>
<dbReference type="PANTHER" id="PTHR34145">
    <property type="entry name" value="OS02G0105600 PROTEIN"/>
    <property type="match status" value="1"/>
</dbReference>
<proteinExistence type="predicted"/>
<evidence type="ECO:0000259" key="1">
    <source>
        <dbReference type="Pfam" id="PF24758"/>
    </source>
</evidence>